<dbReference type="Pfam" id="PF07714">
    <property type="entry name" value="PK_Tyr_Ser-Thr"/>
    <property type="match status" value="1"/>
</dbReference>
<comment type="catalytic activity">
    <reaction evidence="8">
        <text>L-seryl-[protein] + ATP = O-phospho-L-seryl-[protein] + ADP + H(+)</text>
        <dbReference type="Rhea" id="RHEA:17989"/>
        <dbReference type="Rhea" id="RHEA-COMP:9863"/>
        <dbReference type="Rhea" id="RHEA-COMP:11604"/>
        <dbReference type="ChEBI" id="CHEBI:15378"/>
        <dbReference type="ChEBI" id="CHEBI:29999"/>
        <dbReference type="ChEBI" id="CHEBI:30616"/>
        <dbReference type="ChEBI" id="CHEBI:83421"/>
        <dbReference type="ChEBI" id="CHEBI:456216"/>
        <dbReference type="EC" id="2.7.11.1"/>
    </reaction>
</comment>
<keyword evidence="6" id="KW-0067">ATP-binding</keyword>
<dbReference type="InterPro" id="IPR008266">
    <property type="entry name" value="Tyr_kinase_AS"/>
</dbReference>
<organism evidence="10 11">
    <name type="scientific">Acorus calamus</name>
    <name type="common">Sweet flag</name>
    <dbReference type="NCBI Taxonomy" id="4465"/>
    <lineage>
        <taxon>Eukaryota</taxon>
        <taxon>Viridiplantae</taxon>
        <taxon>Streptophyta</taxon>
        <taxon>Embryophyta</taxon>
        <taxon>Tracheophyta</taxon>
        <taxon>Spermatophyta</taxon>
        <taxon>Magnoliopsida</taxon>
        <taxon>Liliopsida</taxon>
        <taxon>Acoraceae</taxon>
        <taxon>Acorus</taxon>
    </lineage>
</organism>
<dbReference type="PROSITE" id="PS50011">
    <property type="entry name" value="PROTEIN_KINASE_DOM"/>
    <property type="match status" value="1"/>
</dbReference>
<reference evidence="10" key="2">
    <citation type="submission" date="2023-06" db="EMBL/GenBank/DDBJ databases">
        <authorList>
            <person name="Ma L."/>
            <person name="Liu K.-W."/>
            <person name="Li Z."/>
            <person name="Hsiao Y.-Y."/>
            <person name="Qi Y."/>
            <person name="Fu T."/>
            <person name="Tang G."/>
            <person name="Zhang D."/>
            <person name="Sun W.-H."/>
            <person name="Liu D.-K."/>
            <person name="Li Y."/>
            <person name="Chen G.-Z."/>
            <person name="Liu X.-D."/>
            <person name="Liao X.-Y."/>
            <person name="Jiang Y.-T."/>
            <person name="Yu X."/>
            <person name="Hao Y."/>
            <person name="Huang J."/>
            <person name="Zhao X.-W."/>
            <person name="Ke S."/>
            <person name="Chen Y.-Y."/>
            <person name="Wu W.-L."/>
            <person name="Hsu J.-L."/>
            <person name="Lin Y.-F."/>
            <person name="Huang M.-D."/>
            <person name="Li C.-Y."/>
            <person name="Huang L."/>
            <person name="Wang Z.-W."/>
            <person name="Zhao X."/>
            <person name="Zhong W.-Y."/>
            <person name="Peng D.-H."/>
            <person name="Ahmad S."/>
            <person name="Lan S."/>
            <person name="Zhang J.-S."/>
            <person name="Tsai W.-C."/>
            <person name="Van De Peer Y."/>
            <person name="Liu Z.-J."/>
        </authorList>
    </citation>
    <scope>NUCLEOTIDE SEQUENCE</scope>
    <source>
        <strain evidence="10">CP</strain>
        <tissue evidence="10">Leaves</tissue>
    </source>
</reference>
<protein>
    <recommendedName>
        <fullName evidence="1">non-specific serine/threonine protein kinase</fullName>
        <ecNumber evidence="1">2.7.11.1</ecNumber>
    </recommendedName>
</protein>
<evidence type="ECO:0000256" key="8">
    <source>
        <dbReference type="ARBA" id="ARBA00048679"/>
    </source>
</evidence>
<proteinExistence type="predicted"/>
<gene>
    <name evidence="10" type="primary">LYK5</name>
    <name evidence="10" type="ORF">QJS10_CPA05g01605</name>
</gene>
<evidence type="ECO:0000259" key="9">
    <source>
        <dbReference type="PROSITE" id="PS50011"/>
    </source>
</evidence>
<evidence type="ECO:0000256" key="7">
    <source>
        <dbReference type="ARBA" id="ARBA00047899"/>
    </source>
</evidence>
<dbReference type="FunFam" id="1.10.510.10:FF:001023">
    <property type="entry name" value="Os07g0541700 protein"/>
    <property type="match status" value="1"/>
</dbReference>
<dbReference type="EC" id="2.7.11.1" evidence="1"/>
<dbReference type="Gene3D" id="1.10.510.10">
    <property type="entry name" value="Transferase(Phosphotransferase) domain 1"/>
    <property type="match status" value="2"/>
</dbReference>
<dbReference type="AlphaFoldDB" id="A0AAV9EWY0"/>
<dbReference type="InterPro" id="IPR001245">
    <property type="entry name" value="Ser-Thr/Tyr_kinase_cat_dom"/>
</dbReference>
<dbReference type="Proteomes" id="UP001180020">
    <property type="component" value="Unassembled WGS sequence"/>
</dbReference>
<dbReference type="Gene3D" id="3.30.200.20">
    <property type="entry name" value="Phosphorylase Kinase, domain 1"/>
    <property type="match status" value="1"/>
</dbReference>
<keyword evidence="3" id="KW-0808">Transferase</keyword>
<evidence type="ECO:0000256" key="5">
    <source>
        <dbReference type="ARBA" id="ARBA00022777"/>
    </source>
</evidence>
<dbReference type="SUPFAM" id="SSF56112">
    <property type="entry name" value="Protein kinase-like (PK-like)"/>
    <property type="match status" value="1"/>
</dbReference>
<evidence type="ECO:0000256" key="1">
    <source>
        <dbReference type="ARBA" id="ARBA00012513"/>
    </source>
</evidence>
<keyword evidence="2" id="KW-0723">Serine/threonine-protein kinase</keyword>
<dbReference type="PANTHER" id="PTHR45927:SF2">
    <property type="entry name" value="SERINE_THREONINE RECEPTOR-LIKE KINASE NFP"/>
    <property type="match status" value="1"/>
</dbReference>
<dbReference type="GO" id="GO:0004674">
    <property type="term" value="F:protein serine/threonine kinase activity"/>
    <property type="evidence" value="ECO:0007669"/>
    <property type="project" value="UniProtKB-KW"/>
</dbReference>
<accession>A0AAV9EWY0</accession>
<dbReference type="EMBL" id="JAUJYO010000005">
    <property type="protein sequence ID" value="KAK1317920.1"/>
    <property type="molecule type" value="Genomic_DNA"/>
</dbReference>
<dbReference type="InterPro" id="IPR000719">
    <property type="entry name" value="Prot_kinase_dom"/>
</dbReference>
<evidence type="ECO:0000256" key="2">
    <source>
        <dbReference type="ARBA" id="ARBA00022527"/>
    </source>
</evidence>
<name>A0AAV9EWY0_ACOCL</name>
<evidence type="ECO:0000256" key="4">
    <source>
        <dbReference type="ARBA" id="ARBA00022741"/>
    </source>
</evidence>
<dbReference type="InterPro" id="IPR011009">
    <property type="entry name" value="Kinase-like_dom_sf"/>
</dbReference>
<keyword evidence="11" id="KW-1185">Reference proteome</keyword>
<evidence type="ECO:0000256" key="3">
    <source>
        <dbReference type="ARBA" id="ARBA00022679"/>
    </source>
</evidence>
<feature type="domain" description="Protein kinase" evidence="9">
    <location>
        <begin position="1"/>
        <end position="254"/>
    </location>
</feature>
<evidence type="ECO:0000313" key="11">
    <source>
        <dbReference type="Proteomes" id="UP001180020"/>
    </source>
</evidence>
<dbReference type="GO" id="GO:0005524">
    <property type="term" value="F:ATP binding"/>
    <property type="evidence" value="ECO:0007669"/>
    <property type="project" value="UniProtKB-KW"/>
</dbReference>
<sequence>MDSILEATMNLDERYRIAGSVYRANIDGETFTVKRTQGDDSEELKLLQRVNHANLVKLSGVSTDARGDVFMVYEYAENGSLEQWLYLSSSSMSLLSWRQRLNIALDVANGLQYMHEHARPSIVHGDIRTTNVLIDAHFKAKISNFSMARPASDNVSPKGDVYAFGVVLLELLSGKKAMESRGGEIAMAWKEIQGILKDGKEREERLKGWMDQNLEGFYPMEGTMSLACMARACTWERSSERPSIGEVVFGLSVLAQQNCSVGCERSLMLGMEEKLQIVNPVIAR</sequence>
<dbReference type="InterPro" id="IPR052611">
    <property type="entry name" value="Plant_RLK_LysM"/>
</dbReference>
<keyword evidence="5" id="KW-0418">Kinase</keyword>
<evidence type="ECO:0000313" key="10">
    <source>
        <dbReference type="EMBL" id="KAK1317920.1"/>
    </source>
</evidence>
<dbReference type="PROSITE" id="PS00109">
    <property type="entry name" value="PROTEIN_KINASE_TYR"/>
    <property type="match status" value="1"/>
</dbReference>
<dbReference type="PANTHER" id="PTHR45927">
    <property type="entry name" value="LYSM-DOMAIN RECEPTOR-LIKE KINASE-RELATED"/>
    <property type="match status" value="1"/>
</dbReference>
<reference evidence="10" key="1">
    <citation type="journal article" date="2023" name="Nat. Commun.">
        <title>Diploid and tetraploid genomes of Acorus and the evolution of monocots.</title>
        <authorList>
            <person name="Ma L."/>
            <person name="Liu K.W."/>
            <person name="Li Z."/>
            <person name="Hsiao Y.Y."/>
            <person name="Qi Y."/>
            <person name="Fu T."/>
            <person name="Tang G.D."/>
            <person name="Zhang D."/>
            <person name="Sun W.H."/>
            <person name="Liu D.K."/>
            <person name="Li Y."/>
            <person name="Chen G.Z."/>
            <person name="Liu X.D."/>
            <person name="Liao X.Y."/>
            <person name="Jiang Y.T."/>
            <person name="Yu X."/>
            <person name="Hao Y."/>
            <person name="Huang J."/>
            <person name="Zhao X.W."/>
            <person name="Ke S."/>
            <person name="Chen Y.Y."/>
            <person name="Wu W.L."/>
            <person name="Hsu J.L."/>
            <person name="Lin Y.F."/>
            <person name="Huang M.D."/>
            <person name="Li C.Y."/>
            <person name="Huang L."/>
            <person name="Wang Z.W."/>
            <person name="Zhao X."/>
            <person name="Zhong W.Y."/>
            <person name="Peng D.H."/>
            <person name="Ahmad S."/>
            <person name="Lan S."/>
            <person name="Zhang J.S."/>
            <person name="Tsai W.C."/>
            <person name="Van de Peer Y."/>
            <person name="Liu Z.J."/>
        </authorList>
    </citation>
    <scope>NUCLEOTIDE SEQUENCE</scope>
    <source>
        <strain evidence="10">CP</strain>
    </source>
</reference>
<comment type="catalytic activity">
    <reaction evidence="7">
        <text>L-threonyl-[protein] + ATP = O-phospho-L-threonyl-[protein] + ADP + H(+)</text>
        <dbReference type="Rhea" id="RHEA:46608"/>
        <dbReference type="Rhea" id="RHEA-COMP:11060"/>
        <dbReference type="Rhea" id="RHEA-COMP:11605"/>
        <dbReference type="ChEBI" id="CHEBI:15378"/>
        <dbReference type="ChEBI" id="CHEBI:30013"/>
        <dbReference type="ChEBI" id="CHEBI:30616"/>
        <dbReference type="ChEBI" id="CHEBI:61977"/>
        <dbReference type="ChEBI" id="CHEBI:456216"/>
        <dbReference type="EC" id="2.7.11.1"/>
    </reaction>
</comment>
<keyword evidence="4" id="KW-0547">Nucleotide-binding</keyword>
<evidence type="ECO:0000256" key="6">
    <source>
        <dbReference type="ARBA" id="ARBA00022840"/>
    </source>
</evidence>
<comment type="caution">
    <text evidence="10">The sequence shown here is derived from an EMBL/GenBank/DDBJ whole genome shotgun (WGS) entry which is preliminary data.</text>
</comment>